<comment type="subunit">
    <text evidence="7">Heterotrimeric transcription factor composed of three components, NF-YA, NF-YB and NF-YC. NF-YB and NF-YC must interact and dimerize for NF-YA association and DNA binding.</text>
</comment>
<keyword evidence="6 8" id="KW-0539">Nucleus</keyword>
<dbReference type="InterPro" id="IPR018362">
    <property type="entry name" value="CCAAT-binding_factor_CS"/>
</dbReference>
<evidence type="ECO:0000256" key="3">
    <source>
        <dbReference type="ARBA" id="ARBA00023125"/>
    </source>
</evidence>
<evidence type="ECO:0000256" key="5">
    <source>
        <dbReference type="ARBA" id="ARBA00023163"/>
    </source>
</evidence>
<evidence type="ECO:0000313" key="11">
    <source>
        <dbReference type="Proteomes" id="UP000655225"/>
    </source>
</evidence>
<dbReference type="PANTHER" id="PTHR12632">
    <property type="entry name" value="TRANSCRIPTION FACTOR NF-Y ALPHA-RELATED"/>
    <property type="match status" value="1"/>
</dbReference>
<evidence type="ECO:0000256" key="1">
    <source>
        <dbReference type="ARBA" id="ARBA00004123"/>
    </source>
</evidence>
<evidence type="ECO:0000256" key="6">
    <source>
        <dbReference type="ARBA" id="ARBA00023242"/>
    </source>
</evidence>
<dbReference type="Proteomes" id="UP000655225">
    <property type="component" value="Unassembled WGS sequence"/>
</dbReference>
<dbReference type="AlphaFoldDB" id="A0A834Z1N8"/>
<feature type="compositionally biased region" description="Polar residues" evidence="9">
    <location>
        <begin position="64"/>
        <end position="75"/>
    </location>
</feature>
<dbReference type="PROSITE" id="PS51152">
    <property type="entry name" value="NFYA_HAP2_2"/>
    <property type="match status" value="1"/>
</dbReference>
<dbReference type="SMART" id="SM00521">
    <property type="entry name" value="CBF"/>
    <property type="match status" value="1"/>
</dbReference>
<sequence>MQTVSFKENEGIEHNRIAQLSPVSSMPWWSAFGSQPVYEESFGKMKSLSVDQPSGGDPLIATPRQEQSGTDQGLEKNNTAQFTIFTGDNKDFGNGKKTQQFQAAISRQLSLPKYQVPFELGLGQPVEQILLPFNVTTEDGPVYVNAKQYHGIIRRRQSRAKAELENKVTKFRKPYLHESRHLHAMRRVRGCGGRFLNTKSRNSEKDQHDMNSTCDVQLCQAGYSSSEVLQSETGNLNSAKEASGNGSSLLGSVVASMYSTGEYRFQVDHLPPSVANMIDSGHGISIPNKWVAAADGCCDLLEV</sequence>
<comment type="similarity">
    <text evidence="8">Belongs to the NFYA/HAP2 subunit family.</text>
</comment>
<protein>
    <recommendedName>
        <fullName evidence="8">Nuclear transcription factor Y subunit</fullName>
    </recommendedName>
</protein>
<evidence type="ECO:0000256" key="8">
    <source>
        <dbReference type="RuleBase" id="RU367155"/>
    </source>
</evidence>
<dbReference type="OrthoDB" id="1097733at2759"/>
<evidence type="ECO:0000256" key="7">
    <source>
        <dbReference type="ARBA" id="ARBA00025911"/>
    </source>
</evidence>
<dbReference type="InterPro" id="IPR001289">
    <property type="entry name" value="NFYA"/>
</dbReference>
<proteinExistence type="inferred from homology"/>
<comment type="subcellular location">
    <subcellularLocation>
        <location evidence="1 8">Nucleus</location>
    </subcellularLocation>
</comment>
<evidence type="ECO:0000256" key="2">
    <source>
        <dbReference type="ARBA" id="ARBA00023015"/>
    </source>
</evidence>
<dbReference type="Gene3D" id="6.10.250.2430">
    <property type="match status" value="1"/>
</dbReference>
<gene>
    <name evidence="10" type="ORF">HHK36_016916</name>
</gene>
<keyword evidence="2 8" id="KW-0805">Transcription regulation</keyword>
<evidence type="ECO:0000313" key="10">
    <source>
        <dbReference type="EMBL" id="KAF8397990.1"/>
    </source>
</evidence>
<dbReference type="GO" id="GO:0016602">
    <property type="term" value="C:CCAAT-binding factor complex"/>
    <property type="evidence" value="ECO:0007669"/>
    <property type="project" value="InterPro"/>
</dbReference>
<keyword evidence="11" id="KW-1185">Reference proteome</keyword>
<keyword evidence="4" id="KW-0010">Activator</keyword>
<name>A0A834Z1N8_TETSI</name>
<evidence type="ECO:0000256" key="9">
    <source>
        <dbReference type="SAM" id="MobiDB-lite"/>
    </source>
</evidence>
<evidence type="ECO:0000256" key="4">
    <source>
        <dbReference type="ARBA" id="ARBA00023159"/>
    </source>
</evidence>
<dbReference type="Pfam" id="PF02045">
    <property type="entry name" value="CBFB_NFYA"/>
    <property type="match status" value="1"/>
</dbReference>
<feature type="region of interest" description="Disordered" evidence="9">
    <location>
        <begin position="48"/>
        <end position="75"/>
    </location>
</feature>
<dbReference type="EMBL" id="JABCRI010000011">
    <property type="protein sequence ID" value="KAF8397990.1"/>
    <property type="molecule type" value="Genomic_DNA"/>
</dbReference>
<comment type="caution">
    <text evidence="10">The sequence shown here is derived from an EMBL/GenBank/DDBJ whole genome shotgun (WGS) entry which is preliminary data.</text>
</comment>
<dbReference type="GO" id="GO:0003700">
    <property type="term" value="F:DNA-binding transcription factor activity"/>
    <property type="evidence" value="ECO:0007669"/>
    <property type="project" value="UniProtKB-UniRule"/>
</dbReference>
<reference evidence="10 11" key="1">
    <citation type="submission" date="2020-04" db="EMBL/GenBank/DDBJ databases">
        <title>Plant Genome Project.</title>
        <authorList>
            <person name="Zhang R.-G."/>
        </authorList>
    </citation>
    <scope>NUCLEOTIDE SEQUENCE [LARGE SCALE GENOMIC DNA]</scope>
    <source>
        <strain evidence="10">YNK0</strain>
        <tissue evidence="10">Leaf</tissue>
    </source>
</reference>
<dbReference type="PROSITE" id="PS00686">
    <property type="entry name" value="NFYA_HAP2_1"/>
    <property type="match status" value="1"/>
</dbReference>
<keyword evidence="5 8" id="KW-0804">Transcription</keyword>
<dbReference type="GO" id="GO:0003677">
    <property type="term" value="F:DNA binding"/>
    <property type="evidence" value="ECO:0007669"/>
    <property type="project" value="UniProtKB-KW"/>
</dbReference>
<keyword evidence="3 8" id="KW-0238">DNA-binding</keyword>
<dbReference type="OMA" id="ASVPWWT"/>
<accession>A0A834Z1N8</accession>
<comment type="function">
    <text evidence="8">Component of the sequence-specific heterotrimeric transcription factor (NF-Y) which specifically recognizes a 5'-CCAAT-3' box motif found in the promoters of its target genes.</text>
</comment>
<organism evidence="10 11">
    <name type="scientific">Tetracentron sinense</name>
    <name type="common">Spur-leaf</name>
    <dbReference type="NCBI Taxonomy" id="13715"/>
    <lineage>
        <taxon>Eukaryota</taxon>
        <taxon>Viridiplantae</taxon>
        <taxon>Streptophyta</taxon>
        <taxon>Embryophyta</taxon>
        <taxon>Tracheophyta</taxon>
        <taxon>Spermatophyta</taxon>
        <taxon>Magnoliopsida</taxon>
        <taxon>Trochodendrales</taxon>
        <taxon>Trochodendraceae</taxon>
        <taxon>Tetracentron</taxon>
    </lineage>
</organism>
<dbReference type="PRINTS" id="PR00616">
    <property type="entry name" value="CCAATSUBUNTB"/>
</dbReference>